<evidence type="ECO:0000313" key="1">
    <source>
        <dbReference type="EnsemblPlants" id="MELO3C003952.2.1"/>
    </source>
</evidence>
<accession>A0A9I9CI46</accession>
<sequence>MDVRFSLLRNFGTSLKELQITSGCLKNFILWHWKVS</sequence>
<dbReference type="AlphaFoldDB" id="A0A9I9CI46"/>
<dbReference type="Gramene" id="MELO3C003952.2.1">
    <property type="protein sequence ID" value="MELO3C003952.2.1"/>
    <property type="gene ID" value="MELO3C003952.2"/>
</dbReference>
<name>A0A9I9CI46_CUCME</name>
<protein>
    <submittedName>
        <fullName evidence="1">Uncharacterized protein</fullName>
    </submittedName>
</protein>
<organism evidence="1">
    <name type="scientific">Cucumis melo</name>
    <name type="common">Muskmelon</name>
    <dbReference type="NCBI Taxonomy" id="3656"/>
    <lineage>
        <taxon>Eukaryota</taxon>
        <taxon>Viridiplantae</taxon>
        <taxon>Streptophyta</taxon>
        <taxon>Embryophyta</taxon>
        <taxon>Tracheophyta</taxon>
        <taxon>Spermatophyta</taxon>
        <taxon>Magnoliopsida</taxon>
        <taxon>eudicotyledons</taxon>
        <taxon>Gunneridae</taxon>
        <taxon>Pentapetalae</taxon>
        <taxon>rosids</taxon>
        <taxon>fabids</taxon>
        <taxon>Cucurbitales</taxon>
        <taxon>Cucurbitaceae</taxon>
        <taxon>Benincaseae</taxon>
        <taxon>Cucumis</taxon>
    </lineage>
</organism>
<proteinExistence type="predicted"/>
<dbReference type="EnsemblPlants" id="MELO3C003952.2.1">
    <property type="protein sequence ID" value="MELO3C003952.2.1"/>
    <property type="gene ID" value="MELO3C003952.2"/>
</dbReference>
<reference evidence="1" key="1">
    <citation type="submission" date="2023-03" db="UniProtKB">
        <authorList>
            <consortium name="EnsemblPlants"/>
        </authorList>
    </citation>
    <scope>IDENTIFICATION</scope>
</reference>